<feature type="transmembrane region" description="Helical" evidence="2">
    <location>
        <begin position="248"/>
        <end position="269"/>
    </location>
</feature>
<dbReference type="SUPFAM" id="SSF48097">
    <property type="entry name" value="Regulator of G-protein signaling, RGS"/>
    <property type="match status" value="1"/>
</dbReference>
<keyword evidence="2" id="KW-0472">Membrane</keyword>
<accession>A0A9W8EJD6</accession>
<dbReference type="AlphaFoldDB" id="A0A9W8EJD6"/>
<feature type="compositionally biased region" description="Polar residues" evidence="1">
    <location>
        <begin position="170"/>
        <end position="191"/>
    </location>
</feature>
<dbReference type="InterPro" id="IPR036305">
    <property type="entry name" value="RGS_sf"/>
</dbReference>
<organism evidence="4 5">
    <name type="scientific">Coemansia thaxteri</name>
    <dbReference type="NCBI Taxonomy" id="2663907"/>
    <lineage>
        <taxon>Eukaryota</taxon>
        <taxon>Fungi</taxon>
        <taxon>Fungi incertae sedis</taxon>
        <taxon>Zoopagomycota</taxon>
        <taxon>Kickxellomycotina</taxon>
        <taxon>Kickxellomycetes</taxon>
        <taxon>Kickxellales</taxon>
        <taxon>Kickxellaceae</taxon>
        <taxon>Coemansia</taxon>
    </lineage>
</organism>
<dbReference type="EMBL" id="JANBQF010000058">
    <property type="protein sequence ID" value="KAJ2006495.1"/>
    <property type="molecule type" value="Genomic_DNA"/>
</dbReference>
<feature type="transmembrane region" description="Helical" evidence="2">
    <location>
        <begin position="101"/>
        <end position="120"/>
    </location>
</feature>
<feature type="transmembrane region" description="Helical" evidence="2">
    <location>
        <begin position="289"/>
        <end position="311"/>
    </location>
</feature>
<dbReference type="Proteomes" id="UP001150907">
    <property type="component" value="Unassembled WGS sequence"/>
</dbReference>
<feature type="transmembrane region" description="Helical" evidence="2">
    <location>
        <begin position="355"/>
        <end position="377"/>
    </location>
</feature>
<dbReference type="Gene3D" id="1.10.167.10">
    <property type="entry name" value="Regulator of G-protein Signalling 4, domain 2"/>
    <property type="match status" value="1"/>
</dbReference>
<reference evidence="4" key="1">
    <citation type="submission" date="2022-07" db="EMBL/GenBank/DDBJ databases">
        <title>Phylogenomic reconstructions and comparative analyses of Kickxellomycotina fungi.</title>
        <authorList>
            <person name="Reynolds N.K."/>
            <person name="Stajich J.E."/>
            <person name="Barry K."/>
            <person name="Grigoriev I.V."/>
            <person name="Crous P."/>
            <person name="Smith M.E."/>
        </authorList>
    </citation>
    <scope>NUCLEOTIDE SEQUENCE</scope>
    <source>
        <strain evidence="4">IMI 214461</strain>
    </source>
</reference>
<name>A0A9W8EJD6_9FUNG</name>
<gene>
    <name evidence="4" type="ORF">H4R26_001336</name>
</gene>
<evidence type="ECO:0000259" key="3">
    <source>
        <dbReference type="PROSITE" id="PS50132"/>
    </source>
</evidence>
<proteinExistence type="predicted"/>
<protein>
    <recommendedName>
        <fullName evidence="3">RGS domain-containing protein</fullName>
    </recommendedName>
</protein>
<keyword evidence="5" id="KW-1185">Reference proteome</keyword>
<evidence type="ECO:0000313" key="4">
    <source>
        <dbReference type="EMBL" id="KAJ2006495.1"/>
    </source>
</evidence>
<feature type="transmembrane region" description="Helical" evidence="2">
    <location>
        <begin position="30"/>
        <end position="51"/>
    </location>
</feature>
<dbReference type="OrthoDB" id="196547at2759"/>
<evidence type="ECO:0000256" key="2">
    <source>
        <dbReference type="SAM" id="Phobius"/>
    </source>
</evidence>
<feature type="transmembrane region" description="Helical" evidence="2">
    <location>
        <begin position="323"/>
        <end position="349"/>
    </location>
</feature>
<evidence type="ECO:0000313" key="5">
    <source>
        <dbReference type="Proteomes" id="UP001150907"/>
    </source>
</evidence>
<feature type="region of interest" description="Disordered" evidence="1">
    <location>
        <begin position="162"/>
        <end position="196"/>
    </location>
</feature>
<keyword evidence="2" id="KW-1133">Transmembrane helix</keyword>
<comment type="caution">
    <text evidence="4">The sequence shown here is derived from an EMBL/GenBank/DDBJ whole genome shotgun (WGS) entry which is preliminary data.</text>
</comment>
<sequence length="605" mass="67518">MLAHALLPRDGVRPVESDDYWPTDSLRYKIRAGVVLSVYVVYMVYALVTFVMFVQKARDKHSGLAARNVNLVVLQAVGCLFMGTAAMVSTALQLWPCFLRLWFVDIGFMMVYSSIAARAIQHIVVSNVHTLTSKLATSNAPALKGMMTPHSNLEYLRQDEDGPTRHMHQRSNSQTSIFSNTDFENSESTQGIVPDEKKHAVEIGSKSGRQNHTLMHREATAAAGPDSKVYRRLQKYARLQRYVSNRALVFFVLGNLVVACILSLVINIINPQFSIKPMSIECNLKWGFIPATVMVALYAIVILPVLLIKCWSLKDAYGIRNDLIVSISAGALCVIMTIVWEMFFVHLAYVWSGWFFTWLCALVLHTASLVIPLVSAIRHSRDVILRMHGASGLGSSMSAAIAGAGGENGQLGKRAEFNSILADPYEYRFFCDFAASCFCSEMTAFIDEYQVLKGLTVIALGSEDMWREDVDQLESSYMARIANNIDGGIGYLAMANRAYPHSKSLRLQTPPTVTILETARAVYPQYDISEITPFPVAAMDKLVAIFSVFVNSNSYTAVSLPSAMVLRIRERLGKSHLTLTILDEIKDEVLNMLYFDVFTRYAKRK</sequence>
<evidence type="ECO:0000256" key="1">
    <source>
        <dbReference type="SAM" id="MobiDB-lite"/>
    </source>
</evidence>
<dbReference type="PROSITE" id="PS50132">
    <property type="entry name" value="RGS"/>
    <property type="match status" value="1"/>
</dbReference>
<keyword evidence="2" id="KW-0812">Transmembrane</keyword>
<dbReference type="InterPro" id="IPR044926">
    <property type="entry name" value="RGS_subdomain_2"/>
</dbReference>
<feature type="transmembrane region" description="Helical" evidence="2">
    <location>
        <begin position="72"/>
        <end position="95"/>
    </location>
</feature>
<feature type="domain" description="RGS" evidence="3">
    <location>
        <begin position="416"/>
        <end position="605"/>
    </location>
</feature>
<dbReference type="InterPro" id="IPR016137">
    <property type="entry name" value="RGS"/>
</dbReference>